<dbReference type="EMBL" id="RJMB01000001">
    <property type="protein sequence ID" value="RNL87295.1"/>
    <property type="molecule type" value="Genomic_DNA"/>
</dbReference>
<gene>
    <name evidence="1" type="ORF">EFW17_00100</name>
</gene>
<organism evidence="1 2">
    <name type="scientific">Halostreptopolyspora alba</name>
    <dbReference type="NCBI Taxonomy" id="2487137"/>
    <lineage>
        <taxon>Bacteria</taxon>
        <taxon>Bacillati</taxon>
        <taxon>Actinomycetota</taxon>
        <taxon>Actinomycetes</taxon>
        <taxon>Streptosporangiales</taxon>
        <taxon>Nocardiopsidaceae</taxon>
        <taxon>Halostreptopolyspora</taxon>
    </lineage>
</organism>
<dbReference type="AlphaFoldDB" id="A0A3N0EHD6"/>
<protein>
    <submittedName>
        <fullName evidence="1">Uncharacterized protein</fullName>
    </submittedName>
</protein>
<dbReference type="Proteomes" id="UP000269198">
    <property type="component" value="Unassembled WGS sequence"/>
</dbReference>
<sequence length="82" mass="9169">MTPTPGGSPGAGWSARGDRPEVEVPHALIPLHEEFRHWWRIDYDPRSPIAPYTARPRFGDGRTIRACSPHARGWCDLGGLRP</sequence>
<accession>A0A3N0EHD6</accession>
<proteinExistence type="predicted"/>
<comment type="caution">
    <text evidence="1">The sequence shown here is derived from an EMBL/GenBank/DDBJ whole genome shotgun (WGS) entry which is preliminary data.</text>
</comment>
<evidence type="ECO:0000313" key="2">
    <source>
        <dbReference type="Proteomes" id="UP000269198"/>
    </source>
</evidence>
<dbReference type="OrthoDB" id="3439305at2"/>
<evidence type="ECO:0000313" key="1">
    <source>
        <dbReference type="EMBL" id="RNL87295.1"/>
    </source>
</evidence>
<reference evidence="1 2" key="1">
    <citation type="submission" date="2018-11" db="EMBL/GenBank/DDBJ databases">
        <title>The genome draft of YIM 96095.</title>
        <authorList>
            <person name="Tang S.-K."/>
            <person name="Chunyu W.-X."/>
            <person name="Feng Y.-Z."/>
        </authorList>
    </citation>
    <scope>NUCLEOTIDE SEQUENCE [LARGE SCALE GENOMIC DNA]</scope>
    <source>
        <strain evidence="1 2">YIM 96095</strain>
    </source>
</reference>
<name>A0A3N0EHD6_9ACTN</name>
<dbReference type="RefSeq" id="WP_123199158.1">
    <property type="nucleotide sequence ID" value="NZ_RJMB01000001.1"/>
</dbReference>
<keyword evidence="2" id="KW-1185">Reference proteome</keyword>